<dbReference type="EMBL" id="JPIU01000049">
    <property type="protein sequence ID" value="KIO42948.1"/>
    <property type="molecule type" value="Genomic_DNA"/>
</dbReference>
<keyword evidence="3" id="KW-0813">Transport</keyword>
<dbReference type="InterPro" id="IPR002549">
    <property type="entry name" value="AI-2E-like"/>
</dbReference>
<evidence type="ECO:0000256" key="5">
    <source>
        <dbReference type="ARBA" id="ARBA00022692"/>
    </source>
</evidence>
<name>A0A0C3M943_9PORP</name>
<evidence type="ECO:0000256" key="8">
    <source>
        <dbReference type="SAM" id="Phobius"/>
    </source>
</evidence>
<evidence type="ECO:0000256" key="3">
    <source>
        <dbReference type="ARBA" id="ARBA00022448"/>
    </source>
</evidence>
<comment type="caution">
    <text evidence="9">The sequence shown here is derived from an EMBL/GenBank/DDBJ whole genome shotgun (WGS) entry which is preliminary data.</text>
</comment>
<feature type="transmembrane region" description="Helical" evidence="8">
    <location>
        <begin position="207"/>
        <end position="231"/>
    </location>
</feature>
<comment type="subcellular location">
    <subcellularLocation>
        <location evidence="1">Cell membrane</location>
        <topology evidence="1">Multi-pass membrane protein</topology>
    </subcellularLocation>
</comment>
<dbReference type="Pfam" id="PF01594">
    <property type="entry name" value="AI-2E_transport"/>
    <property type="match status" value="1"/>
</dbReference>
<feature type="transmembrane region" description="Helical" evidence="8">
    <location>
        <begin position="12"/>
        <end position="41"/>
    </location>
</feature>
<accession>A0A0C3M943</accession>
<evidence type="ECO:0000256" key="6">
    <source>
        <dbReference type="ARBA" id="ARBA00022989"/>
    </source>
</evidence>
<evidence type="ECO:0000256" key="2">
    <source>
        <dbReference type="ARBA" id="ARBA00009773"/>
    </source>
</evidence>
<keyword evidence="6 8" id="KW-1133">Transmembrane helix</keyword>
<gene>
    <name evidence="9" type="ORF">BA92_13910</name>
</gene>
<reference evidence="9 10" key="1">
    <citation type="submission" date="2014-07" db="EMBL/GenBank/DDBJ databases">
        <title>Porphyromonadaceae bacterium OUH 308042 = ATCC BAA-2681 = DSM 28342 draft genome.</title>
        <authorList>
            <person name="Sydenham T.V."/>
            <person name="Hasman H."/>
            <person name="Justensen U.S."/>
        </authorList>
    </citation>
    <scope>NUCLEOTIDE SEQUENCE [LARGE SCALE GENOMIC DNA]</scope>
    <source>
        <strain evidence="9 10">OUH 308042</strain>
    </source>
</reference>
<feature type="transmembrane region" description="Helical" evidence="8">
    <location>
        <begin position="251"/>
        <end position="270"/>
    </location>
</feature>
<evidence type="ECO:0000313" key="10">
    <source>
        <dbReference type="Proteomes" id="UP000031980"/>
    </source>
</evidence>
<protein>
    <submittedName>
        <fullName evidence="9">Uncharacterized protein</fullName>
    </submittedName>
</protein>
<dbReference type="AlphaFoldDB" id="A0A0C3M943"/>
<dbReference type="GO" id="GO:0005886">
    <property type="term" value="C:plasma membrane"/>
    <property type="evidence" value="ECO:0007669"/>
    <property type="project" value="UniProtKB-SubCell"/>
</dbReference>
<feature type="transmembrane region" description="Helical" evidence="8">
    <location>
        <begin position="277"/>
        <end position="298"/>
    </location>
</feature>
<feature type="transmembrane region" description="Helical" evidence="8">
    <location>
        <begin position="148"/>
        <end position="174"/>
    </location>
</feature>
<keyword evidence="5 8" id="KW-0812">Transmembrane</keyword>
<keyword evidence="7 8" id="KW-0472">Membrane</keyword>
<comment type="similarity">
    <text evidence="2">Belongs to the autoinducer-2 exporter (AI-2E) (TC 2.A.86) family.</text>
</comment>
<evidence type="ECO:0000256" key="1">
    <source>
        <dbReference type="ARBA" id="ARBA00004651"/>
    </source>
</evidence>
<dbReference type="Proteomes" id="UP000031980">
    <property type="component" value="Unassembled WGS sequence"/>
</dbReference>
<dbReference type="OrthoDB" id="9793390at2"/>
<keyword evidence="10" id="KW-1185">Reference proteome</keyword>
<evidence type="ECO:0000256" key="4">
    <source>
        <dbReference type="ARBA" id="ARBA00022475"/>
    </source>
</evidence>
<sequence length="377" mass="41289">MNSLGKYLLGGIILAIIAFLCWYFSSIIAYILVSVVISFLGRPIIDLLGRIKIRGYALSDSLKAAVTLVCIWVVFILFFYTVIPMASQEFQSLSDLSIANIVNQLDAPLADAECGLKHFGIIDNDQDIKDYIEKNLSSLVDVSRVKNLFGSLAGTISGIFIALFSISFITFFFLKDSKLFSRMLLAVVPTQYEEGTKKALDSIQKLLVRYFVGIIFEVIIVMGLNILGLSIVGLKFNTAVVIGLVTGITNVIPYIGPLIGAVFGLVVGIATHLDMDFYTALFPLLVYMAIVFSVTQLIDNTVLQPLIYGNSVHAHPLEIFLVILIAGSIAGIPGMILAIPGYTVLRVILGEFFNKYKLVKTLTKGLNDENGVRHEEG</sequence>
<dbReference type="PANTHER" id="PTHR21716">
    <property type="entry name" value="TRANSMEMBRANE PROTEIN"/>
    <property type="match status" value="1"/>
</dbReference>
<evidence type="ECO:0000313" key="9">
    <source>
        <dbReference type="EMBL" id="KIO42948.1"/>
    </source>
</evidence>
<proteinExistence type="inferred from homology"/>
<feature type="transmembrane region" description="Helical" evidence="8">
    <location>
        <begin position="62"/>
        <end position="83"/>
    </location>
</feature>
<keyword evidence="4" id="KW-1003">Cell membrane</keyword>
<feature type="transmembrane region" description="Helical" evidence="8">
    <location>
        <begin position="318"/>
        <end position="345"/>
    </location>
</feature>
<dbReference type="RefSeq" id="WP_041505535.1">
    <property type="nucleotide sequence ID" value="NZ_JPIU01000049.1"/>
</dbReference>
<dbReference type="PANTHER" id="PTHR21716:SF53">
    <property type="entry name" value="PERMEASE PERM-RELATED"/>
    <property type="match status" value="1"/>
</dbReference>
<evidence type="ECO:0000256" key="7">
    <source>
        <dbReference type="ARBA" id="ARBA00023136"/>
    </source>
</evidence>
<organism evidence="9 10">
    <name type="scientific">Sanguibacteroides justesenii</name>
    <dbReference type="NCBI Taxonomy" id="1547597"/>
    <lineage>
        <taxon>Bacteria</taxon>
        <taxon>Pseudomonadati</taxon>
        <taxon>Bacteroidota</taxon>
        <taxon>Bacteroidia</taxon>
        <taxon>Bacteroidales</taxon>
        <taxon>Porphyromonadaceae</taxon>
        <taxon>Sanguibacteroides</taxon>
    </lineage>
</organism>